<dbReference type="GO" id="GO:0060271">
    <property type="term" value="P:cilium assembly"/>
    <property type="evidence" value="ECO:0007669"/>
    <property type="project" value="TreeGrafter"/>
</dbReference>
<keyword evidence="2" id="KW-1185">Reference proteome</keyword>
<accession>A0A4S2KZL9</accession>
<comment type="caution">
    <text evidence="1">The sequence shown here is derived from an EMBL/GenBank/DDBJ whole genome shotgun (WGS) entry which is preliminary data.</text>
</comment>
<evidence type="ECO:0008006" key="3">
    <source>
        <dbReference type="Google" id="ProtNLM"/>
    </source>
</evidence>
<dbReference type="GO" id="GO:0005929">
    <property type="term" value="C:cilium"/>
    <property type="evidence" value="ECO:0007669"/>
    <property type="project" value="TreeGrafter"/>
</dbReference>
<evidence type="ECO:0000313" key="1">
    <source>
        <dbReference type="EMBL" id="TGZ55685.1"/>
    </source>
</evidence>
<gene>
    <name evidence="1" type="ORF">DBV15_01392</name>
</gene>
<dbReference type="PANTHER" id="PTHR45912">
    <property type="entry name" value="CILIA- AND FLAGELLA-ASSOCIATED PROTEIN 47"/>
    <property type="match status" value="1"/>
</dbReference>
<sequence>MQTILSTNELTTGIRYDDVYISPSHIKFDEAFEGVTYRQRIVIKNIGYKPAFIRIRQLNFIAFQVKALKSGIRISPGLSITTYVTYTFKRTSISHAIIPIEINGKIFDYHVISTLAIEYISIEPKLIDFGTIDIGYSSGLKIVTIRNEGSKSTRFAIDLGQNDLDLMIKPLRGRIKPQKEIKLQVELMGVNEGTFYSEFWIKSTPNIRVPIKVRVIVPKLVVYHTNTTGDFTLIDFPPTDIDHKQYLTYSVFEIHPLEGRINPFQGIIFEIKFSPINTLQRRKEHEQKQLSKCENECPSLMKNRDFMQFIRIARVHCTESEDITRIEPVKDIAMDNSLSQRIYIQESMMEISSMLMSRASSTDSGICDVIKLCLYGEVEAVQLHFEPDTLYFGDLIVGQISQRVLRLTNPSAVAPIYLECAPNAAARCCPNWTRLKPKTSIEVLVKVCGKESIEPSFKLFFNVAADSYDSTASRRRFGRIKVGSYFVECTVNIIFKSKKGLLSKKSLPTKIIDDDEEIMNRLLRSPKWKLLYKDYSEVISRFAGNVRSPFKKSISTTKAAVLIPLSPLQIYKVHIYPTTFAFGMVAPNSFNYRRLVVKNTNDVPVMIRLISLSTKSIYFPENHLMILQPGSIMTRLVEYFADGVGKFNGYINYVINDNHSFELNITAYIVQKQLYIDKREIEFGKEWSEGEVYRPLASVVRITNKLDAKICFRWEVPAASGFHIEPRSGSVRGNATLHVYVRYEHSDNAKDNYAQALMKCESGSRVSLRLSVPRFVPKVEFVSDNANLGEIPLNLPTRVVAVLQNFEFNEVYLTFDVCCRFTTTIAVTIQGCLQLLYRINGSVSFPRLKLLPQRIDVKRLSIDALQTYQITATNVGTTLLKLQVLLEEHPEFHVSLLENGKSLEIANESNNLIAIYIFDKQKGTEGIIIVPGASQTLYLHFQPVDLASYAFYLPIVINQLLGPVSMLNPKSIRPAEFLKSHEAHYAHLPGFAITPLPDKLPTISIDYTVASRVIFFSKLSFRFNAATNKLSEELFIENRATSKEIAMSINIEEFNKADCPFAIERSHGAEIRRTLDSIECTLRPGGSVSFVLEFKPRRRGSFNAESELLESRLSITSHFNDQSRSFVDKTTDSKLHWNKERNDNGIGNENIQVDGKRTVNDNGKRVSIRKRPSALSMAFGTRDRKFSDRLLHLSYPASDRKDDYEKHMGRIMTIMEEWMYSGPLKFCFYPNIPYGITAAFSYFHMKKRSYMLHNAICLVTAWRKIRLGFIITPMQLVNPNQVQILMLVVHLFQVLPTYVPRAKINSVWQTSVNDRLVVEWTAQGECICSNQRSGVRDNCPFNVSLPVPSCNVQLRKCVAQMFQKTLESKERLFWSKYLNTHIELRLIKWLMGDDVDSAALEFVHVFNTAVTYKVTISDKLSPLILPECFTIQGNNILVWRTYRSVLGFGERDKGKME</sequence>
<evidence type="ECO:0000313" key="2">
    <source>
        <dbReference type="Proteomes" id="UP000310200"/>
    </source>
</evidence>
<dbReference type="Proteomes" id="UP000310200">
    <property type="component" value="Unassembled WGS sequence"/>
</dbReference>
<dbReference type="InterPro" id="IPR013783">
    <property type="entry name" value="Ig-like_fold"/>
</dbReference>
<dbReference type="PANTHER" id="PTHR45912:SF3">
    <property type="entry name" value="CILIA- AND FLAGELLA-ASSOCIATED PROTEIN 47"/>
    <property type="match status" value="1"/>
</dbReference>
<proteinExistence type="predicted"/>
<name>A0A4S2KZL9_9HYME</name>
<reference evidence="1 2" key="1">
    <citation type="journal article" date="2019" name="Philos. Trans. R. Soc. Lond., B, Biol. Sci.">
        <title>Ant behaviour and brain gene expression of defending hosts depend on the ecological success of the intruding social parasite.</title>
        <authorList>
            <person name="Kaur R."/>
            <person name="Stoldt M."/>
            <person name="Jongepier E."/>
            <person name="Feldmeyer B."/>
            <person name="Menzel F."/>
            <person name="Bornberg-Bauer E."/>
            <person name="Foitzik S."/>
        </authorList>
    </citation>
    <scope>NUCLEOTIDE SEQUENCE [LARGE SCALE GENOMIC DNA]</scope>
    <source>
        <tissue evidence="1">Whole body</tissue>
    </source>
</reference>
<dbReference type="EMBL" id="QBLH01000429">
    <property type="protein sequence ID" value="TGZ55685.1"/>
    <property type="molecule type" value="Genomic_DNA"/>
</dbReference>
<organism evidence="1 2">
    <name type="scientific">Temnothorax longispinosus</name>
    <dbReference type="NCBI Taxonomy" id="300112"/>
    <lineage>
        <taxon>Eukaryota</taxon>
        <taxon>Metazoa</taxon>
        <taxon>Ecdysozoa</taxon>
        <taxon>Arthropoda</taxon>
        <taxon>Hexapoda</taxon>
        <taxon>Insecta</taxon>
        <taxon>Pterygota</taxon>
        <taxon>Neoptera</taxon>
        <taxon>Endopterygota</taxon>
        <taxon>Hymenoptera</taxon>
        <taxon>Apocrita</taxon>
        <taxon>Aculeata</taxon>
        <taxon>Formicoidea</taxon>
        <taxon>Formicidae</taxon>
        <taxon>Myrmicinae</taxon>
        <taxon>Temnothorax</taxon>
    </lineage>
</organism>
<dbReference type="Gene3D" id="2.60.40.10">
    <property type="entry name" value="Immunoglobulins"/>
    <property type="match status" value="1"/>
</dbReference>
<protein>
    <recommendedName>
        <fullName evidence="3">Calponin-homology (CH) domain-containing protein</fullName>
    </recommendedName>
</protein>